<dbReference type="AlphaFoldDB" id="A0A4Y2XDQ0"/>
<dbReference type="Proteomes" id="UP000499080">
    <property type="component" value="Unassembled WGS sequence"/>
</dbReference>
<evidence type="ECO:0000256" key="1">
    <source>
        <dbReference type="SAM" id="MobiDB-lite"/>
    </source>
</evidence>
<sequence length="118" mass="13349">IHKVIAELNTSLELVKTFAVIKGAPGMSSKTKTSPQKRKPPTIRNPTPYIPDAITDLIGKIWTDGFVLLRNNLENFCKASDSRMTYKNKYDKPPRNEVVVDYFKSYINLIKDLCSSIS</sequence>
<dbReference type="EMBL" id="BGPR01074302">
    <property type="protein sequence ID" value="GBO46537.1"/>
    <property type="molecule type" value="Genomic_DNA"/>
</dbReference>
<keyword evidence="3" id="KW-1185">Reference proteome</keyword>
<proteinExistence type="predicted"/>
<gene>
    <name evidence="2" type="ORF">AVEN_175450_1</name>
</gene>
<feature type="region of interest" description="Disordered" evidence="1">
    <location>
        <begin position="25"/>
        <end position="46"/>
    </location>
</feature>
<accession>A0A4Y2XDQ0</accession>
<name>A0A4Y2XDQ0_ARAVE</name>
<feature type="non-terminal residue" evidence="2">
    <location>
        <position position="1"/>
    </location>
</feature>
<reference evidence="2 3" key="1">
    <citation type="journal article" date="2019" name="Sci. Rep.">
        <title>Orb-weaving spider Araneus ventricosus genome elucidates the spidroin gene catalogue.</title>
        <authorList>
            <person name="Kono N."/>
            <person name="Nakamura H."/>
            <person name="Ohtoshi R."/>
            <person name="Moran D.A.P."/>
            <person name="Shinohara A."/>
            <person name="Yoshida Y."/>
            <person name="Fujiwara M."/>
            <person name="Mori M."/>
            <person name="Tomita M."/>
            <person name="Arakawa K."/>
        </authorList>
    </citation>
    <scope>NUCLEOTIDE SEQUENCE [LARGE SCALE GENOMIC DNA]</scope>
</reference>
<comment type="caution">
    <text evidence="2">The sequence shown here is derived from an EMBL/GenBank/DDBJ whole genome shotgun (WGS) entry which is preliminary data.</text>
</comment>
<protein>
    <submittedName>
        <fullName evidence="2">Uncharacterized protein</fullName>
    </submittedName>
</protein>
<organism evidence="2 3">
    <name type="scientific">Araneus ventricosus</name>
    <name type="common">Orbweaver spider</name>
    <name type="synonym">Epeira ventricosa</name>
    <dbReference type="NCBI Taxonomy" id="182803"/>
    <lineage>
        <taxon>Eukaryota</taxon>
        <taxon>Metazoa</taxon>
        <taxon>Ecdysozoa</taxon>
        <taxon>Arthropoda</taxon>
        <taxon>Chelicerata</taxon>
        <taxon>Arachnida</taxon>
        <taxon>Araneae</taxon>
        <taxon>Araneomorphae</taxon>
        <taxon>Entelegynae</taxon>
        <taxon>Araneoidea</taxon>
        <taxon>Araneidae</taxon>
        <taxon>Araneus</taxon>
    </lineage>
</organism>
<evidence type="ECO:0000313" key="2">
    <source>
        <dbReference type="EMBL" id="GBO46537.1"/>
    </source>
</evidence>
<evidence type="ECO:0000313" key="3">
    <source>
        <dbReference type="Proteomes" id="UP000499080"/>
    </source>
</evidence>